<dbReference type="EMBL" id="QGKX02001290">
    <property type="protein sequence ID" value="KAF3540061.1"/>
    <property type="molecule type" value="Genomic_DNA"/>
</dbReference>
<gene>
    <name evidence="2" type="ORF">F2Q69_00023460</name>
</gene>
<organism evidence="2 3">
    <name type="scientific">Brassica cretica</name>
    <name type="common">Mustard</name>
    <dbReference type="NCBI Taxonomy" id="69181"/>
    <lineage>
        <taxon>Eukaryota</taxon>
        <taxon>Viridiplantae</taxon>
        <taxon>Streptophyta</taxon>
        <taxon>Embryophyta</taxon>
        <taxon>Tracheophyta</taxon>
        <taxon>Spermatophyta</taxon>
        <taxon>Magnoliopsida</taxon>
        <taxon>eudicotyledons</taxon>
        <taxon>Gunneridae</taxon>
        <taxon>Pentapetalae</taxon>
        <taxon>rosids</taxon>
        <taxon>malvids</taxon>
        <taxon>Brassicales</taxon>
        <taxon>Brassicaceae</taxon>
        <taxon>Brassiceae</taxon>
        <taxon>Brassica</taxon>
    </lineage>
</organism>
<dbReference type="AlphaFoldDB" id="A0A8S9QH33"/>
<dbReference type="Proteomes" id="UP000712600">
    <property type="component" value="Unassembled WGS sequence"/>
</dbReference>
<evidence type="ECO:0000256" key="1">
    <source>
        <dbReference type="SAM" id="MobiDB-lite"/>
    </source>
</evidence>
<name>A0A8S9QH33_BRACR</name>
<proteinExistence type="predicted"/>
<accession>A0A8S9QH33</accession>
<comment type="caution">
    <text evidence="2">The sequence shown here is derived from an EMBL/GenBank/DDBJ whole genome shotgun (WGS) entry which is preliminary data.</text>
</comment>
<sequence length="55" mass="5897">MNCLLQHPNHAHKAYKKSVTNTVESVLGTTIDTGKCQSPQGVSEVSLSPETTRTA</sequence>
<feature type="region of interest" description="Disordered" evidence="1">
    <location>
        <begin position="31"/>
        <end position="55"/>
    </location>
</feature>
<reference evidence="2" key="1">
    <citation type="submission" date="2019-12" db="EMBL/GenBank/DDBJ databases">
        <title>Genome sequencing and annotation of Brassica cretica.</title>
        <authorList>
            <person name="Studholme D.J."/>
            <person name="Sarris P."/>
        </authorList>
    </citation>
    <scope>NUCLEOTIDE SEQUENCE</scope>
    <source>
        <strain evidence="2">PFS-109/04</strain>
        <tissue evidence="2">Leaf</tissue>
    </source>
</reference>
<evidence type="ECO:0000313" key="2">
    <source>
        <dbReference type="EMBL" id="KAF3540061.1"/>
    </source>
</evidence>
<evidence type="ECO:0000313" key="3">
    <source>
        <dbReference type="Proteomes" id="UP000712600"/>
    </source>
</evidence>
<protein>
    <submittedName>
        <fullName evidence="2">Uncharacterized protein</fullName>
    </submittedName>
</protein>